<dbReference type="CDD" id="cd06260">
    <property type="entry name" value="DUF820-like"/>
    <property type="match status" value="1"/>
</dbReference>
<dbReference type="InterPro" id="IPR008538">
    <property type="entry name" value="Uma2"/>
</dbReference>
<dbReference type="GO" id="GO:0004519">
    <property type="term" value="F:endonuclease activity"/>
    <property type="evidence" value="ECO:0007669"/>
    <property type="project" value="UniProtKB-KW"/>
</dbReference>
<dbReference type="InterPro" id="IPR011335">
    <property type="entry name" value="Restrct_endonuc-II-like"/>
</dbReference>
<dbReference type="KEGG" id="tog:HNI00_10720"/>
<sequence length="181" mass="20631">MTTTKTRWTLDQYHRMVEAGVLEDEQVELLRGEIVLMSPEGIPHANKRIKAGGRLQKLLGDRAQVRPAAPITLRDGSEPEPDLAIAQMPEERYDQHHPYPEDLYWVVEYSNASLEKDLGIKAEIYAAANIPEYWIINLRTGVLIVLRNPVDGQYRDRQEFTQGTISPLAFPDLLIPVEMLL</sequence>
<protein>
    <submittedName>
        <fullName evidence="2">Uma2 family endonuclease</fullName>
    </submittedName>
</protein>
<dbReference type="RefSeq" id="WP_297076802.1">
    <property type="nucleotide sequence ID" value="NZ_CP053540.1"/>
</dbReference>
<dbReference type="SUPFAM" id="SSF52980">
    <property type="entry name" value="Restriction endonuclease-like"/>
    <property type="match status" value="1"/>
</dbReference>
<dbReference type="Gene3D" id="3.90.1570.10">
    <property type="entry name" value="tt1808, chain A"/>
    <property type="match status" value="1"/>
</dbReference>
<organism evidence="2">
    <name type="scientific">Thermoleptolyngbya oregonensis NK1-22</name>
    <dbReference type="NCBI Taxonomy" id="2547457"/>
    <lineage>
        <taxon>Bacteria</taxon>
        <taxon>Bacillati</taxon>
        <taxon>Cyanobacteriota</taxon>
        <taxon>Cyanophyceae</taxon>
        <taxon>Oculatellales</taxon>
        <taxon>Oculatellaceae</taxon>
        <taxon>Thermoleptolyngbya</taxon>
    </lineage>
</organism>
<dbReference type="InterPro" id="IPR012296">
    <property type="entry name" value="Nuclease_put_TT1808"/>
</dbReference>
<name>A0AA96Y502_9CYAN</name>
<evidence type="ECO:0000313" key="2">
    <source>
        <dbReference type="EMBL" id="WOB43574.1"/>
    </source>
</evidence>
<keyword evidence="2" id="KW-0378">Hydrolase</keyword>
<dbReference type="AlphaFoldDB" id="A0AA96Y502"/>
<dbReference type="PANTHER" id="PTHR35400:SF1">
    <property type="entry name" value="SLR1083 PROTEIN"/>
    <property type="match status" value="1"/>
</dbReference>
<gene>
    <name evidence="2" type="ORF">HNI00_10720</name>
</gene>
<keyword evidence="2" id="KW-0255">Endonuclease</keyword>
<evidence type="ECO:0000259" key="1">
    <source>
        <dbReference type="Pfam" id="PF05685"/>
    </source>
</evidence>
<dbReference type="EMBL" id="CP053540">
    <property type="protein sequence ID" value="WOB43574.1"/>
    <property type="molecule type" value="Genomic_DNA"/>
</dbReference>
<feature type="domain" description="Putative restriction endonuclease" evidence="1">
    <location>
        <begin position="11"/>
        <end position="177"/>
    </location>
</feature>
<reference evidence="2" key="1">
    <citation type="submission" date="2020-05" db="EMBL/GenBank/DDBJ databases">
        <authorList>
            <person name="Zhu T."/>
            <person name="Keshari N."/>
            <person name="Lu X."/>
        </authorList>
    </citation>
    <scope>NUCLEOTIDE SEQUENCE</scope>
    <source>
        <strain evidence="2">NK1-22</strain>
    </source>
</reference>
<dbReference type="Pfam" id="PF05685">
    <property type="entry name" value="Uma2"/>
    <property type="match status" value="1"/>
</dbReference>
<proteinExistence type="predicted"/>
<dbReference type="PANTHER" id="PTHR35400">
    <property type="entry name" value="SLR1083 PROTEIN"/>
    <property type="match status" value="1"/>
</dbReference>
<accession>A0AA96Y502</accession>
<keyword evidence="2" id="KW-0540">Nuclease</keyword>